<reference evidence="7" key="1">
    <citation type="submission" date="2014-02" db="EMBL/GenBank/DDBJ databases">
        <title>Expanding our view of genomic diversity in Candidatus Accumulibacter clades.</title>
        <authorList>
            <person name="Skennerton C.T."/>
            <person name="Barr J.J."/>
            <person name="Slater F.R."/>
            <person name="Bond P.L."/>
            <person name="Tyson G.W."/>
        </authorList>
    </citation>
    <scope>NUCLEOTIDE SEQUENCE [LARGE SCALE GENOMIC DNA]</scope>
</reference>
<dbReference type="InterPro" id="IPR022791">
    <property type="entry name" value="L-PG_synthase/AglD"/>
</dbReference>
<keyword evidence="8" id="KW-1185">Reference proteome</keyword>
<dbReference type="AlphaFoldDB" id="A0A011NM84"/>
<dbReference type="EMBL" id="JFAX01000022">
    <property type="protein sequence ID" value="EXI65505.1"/>
    <property type="molecule type" value="Genomic_DNA"/>
</dbReference>
<dbReference type="PATRIC" id="fig|1454001.3.peg.3221"/>
<keyword evidence="4 6" id="KW-1133">Transmembrane helix</keyword>
<evidence type="ECO:0000256" key="2">
    <source>
        <dbReference type="ARBA" id="ARBA00022475"/>
    </source>
</evidence>
<gene>
    <name evidence="7" type="ORF">AW08_03176</name>
</gene>
<proteinExistence type="predicted"/>
<feature type="transmembrane region" description="Helical" evidence="6">
    <location>
        <begin position="34"/>
        <end position="56"/>
    </location>
</feature>
<dbReference type="PANTHER" id="PTHR39087:SF2">
    <property type="entry name" value="UPF0104 MEMBRANE PROTEIN MJ1595"/>
    <property type="match status" value="1"/>
</dbReference>
<organism evidence="7 8">
    <name type="scientific">Candidatus Accumulibacter adjunctus</name>
    <dbReference type="NCBI Taxonomy" id="1454001"/>
    <lineage>
        <taxon>Bacteria</taxon>
        <taxon>Pseudomonadati</taxon>
        <taxon>Pseudomonadota</taxon>
        <taxon>Betaproteobacteria</taxon>
        <taxon>Candidatus Accumulibacter</taxon>
    </lineage>
</organism>
<feature type="transmembrane region" description="Helical" evidence="6">
    <location>
        <begin position="145"/>
        <end position="162"/>
    </location>
</feature>
<dbReference type="GO" id="GO:0005886">
    <property type="term" value="C:plasma membrane"/>
    <property type="evidence" value="ECO:0007669"/>
    <property type="project" value="UniProtKB-SubCell"/>
</dbReference>
<keyword evidence="3 6" id="KW-0812">Transmembrane</keyword>
<comment type="caution">
    <text evidence="7">The sequence shown here is derived from an EMBL/GenBank/DDBJ whole genome shotgun (WGS) entry which is preliminary data.</text>
</comment>
<dbReference type="STRING" id="1454001.AW08_03176"/>
<evidence type="ECO:0000313" key="8">
    <source>
        <dbReference type="Proteomes" id="UP000020218"/>
    </source>
</evidence>
<keyword evidence="2" id="KW-1003">Cell membrane</keyword>
<accession>A0A011NM84</accession>
<evidence type="ECO:0000256" key="4">
    <source>
        <dbReference type="ARBA" id="ARBA00022989"/>
    </source>
</evidence>
<dbReference type="Proteomes" id="UP000020218">
    <property type="component" value="Unassembled WGS sequence"/>
</dbReference>
<dbReference type="Pfam" id="PF03706">
    <property type="entry name" value="LPG_synthase_TM"/>
    <property type="match status" value="1"/>
</dbReference>
<protein>
    <submittedName>
        <fullName evidence="7">Uncharacterized protein</fullName>
    </submittedName>
</protein>
<keyword evidence="5 6" id="KW-0472">Membrane</keyword>
<name>A0A011NM84_9PROT</name>
<evidence type="ECO:0000256" key="6">
    <source>
        <dbReference type="SAM" id="Phobius"/>
    </source>
</evidence>
<sequence length="313" mass="33770">MGTPRYARYCGLALLLLVLVGVQCAIGWAELLQPWLTIPPLTLLLAALLTLGSYALRALRLYDYFLPHTRGGFTACLKLTLLHNVFNNLLPMRTGEVSFPVLMARYFATSLTRSVAAMVCFRVMDLSALGILALTCVGAHSRNGWLLALLAVIGLAQPWLLFRIQSSAWLLELGRSLPQRWRQRLAPARDGLPRTATAYCRAWLWTLVNWLVKLAVFAVILQLFAPMPLAAAFVGAIGGDLTSVLPVHGIAGVGTYEAGVVAGLLPFGVPAKAALAAAVNLHLFMLGMSLGSGAFALLLRHDLTASELIDTRG</sequence>
<evidence type="ECO:0000256" key="5">
    <source>
        <dbReference type="ARBA" id="ARBA00023136"/>
    </source>
</evidence>
<evidence type="ECO:0000256" key="3">
    <source>
        <dbReference type="ARBA" id="ARBA00022692"/>
    </source>
</evidence>
<feature type="transmembrane region" description="Helical" evidence="6">
    <location>
        <begin position="115"/>
        <end position="133"/>
    </location>
</feature>
<feature type="transmembrane region" description="Helical" evidence="6">
    <location>
        <begin position="273"/>
        <end position="299"/>
    </location>
</feature>
<evidence type="ECO:0000256" key="1">
    <source>
        <dbReference type="ARBA" id="ARBA00004651"/>
    </source>
</evidence>
<comment type="subcellular location">
    <subcellularLocation>
        <location evidence="1">Cell membrane</location>
        <topology evidence="1">Multi-pass membrane protein</topology>
    </subcellularLocation>
</comment>
<dbReference type="PANTHER" id="PTHR39087">
    <property type="entry name" value="UPF0104 MEMBRANE PROTEIN MJ1595"/>
    <property type="match status" value="1"/>
</dbReference>
<evidence type="ECO:0000313" key="7">
    <source>
        <dbReference type="EMBL" id="EXI65505.1"/>
    </source>
</evidence>